<evidence type="ECO:0000313" key="1">
    <source>
        <dbReference type="EMBL" id="TMW60303.1"/>
    </source>
</evidence>
<dbReference type="InterPro" id="IPR039589">
    <property type="entry name" value="TBCC1"/>
</dbReference>
<comment type="caution">
    <text evidence="1">The sequence shown here is derived from an EMBL/GenBank/DDBJ whole genome shotgun (WGS) entry which is preliminary data.</text>
</comment>
<gene>
    <name evidence="1" type="ORF">Poli38472_000345</name>
</gene>
<organism evidence="1 2">
    <name type="scientific">Pythium oligandrum</name>
    <name type="common">Mycoparasitic fungus</name>
    <dbReference type="NCBI Taxonomy" id="41045"/>
    <lineage>
        <taxon>Eukaryota</taxon>
        <taxon>Sar</taxon>
        <taxon>Stramenopiles</taxon>
        <taxon>Oomycota</taxon>
        <taxon>Peronosporomycetes</taxon>
        <taxon>Pythiales</taxon>
        <taxon>Pythiaceae</taxon>
        <taxon>Pythium</taxon>
    </lineage>
</organism>
<dbReference type="EMBL" id="SPLM01000108">
    <property type="protein sequence ID" value="TMW60303.1"/>
    <property type="molecule type" value="Genomic_DNA"/>
</dbReference>
<name>A0A8K1CC56_PYTOL</name>
<proteinExistence type="predicted"/>
<protein>
    <submittedName>
        <fullName evidence="1">Uncharacterized protein</fullName>
    </submittedName>
</protein>
<dbReference type="Proteomes" id="UP000794436">
    <property type="component" value="Unassembled WGS sequence"/>
</dbReference>
<dbReference type="OrthoDB" id="427777at2759"/>
<dbReference type="AlphaFoldDB" id="A0A8K1CC56"/>
<sequence length="435" mass="49084">MPRIWLRLELFEHGLLQFPSKYSSSLTLANVKQSLDALHVRLQEDQQRIVASEGDVDMEDTAPASAVYTESDNIRVVSFPVWKETVAPIFQWREQDYKAFWLLLVQFHRQIPVKDVYVVDSAVLFDETQCLVHQTIPLFKLAIFLFIQTVKPHSWKNKYSIETFNATWYREDFAALGQAGTAPTNPLAINGNMSPQFKGNMSPPPPQSPHTVGMQDRSTSDAYYLEFIREKLEDLFSLLYPSAELNEESTTGISAEQLDLLGFLLCAGGRSMLDYSQRVSTVYPKWVPSGESPFSENYKGDAATRMENAVKLSRFFKKHLYLNETLYPPVGFSLNALQSGSYSPVVTPSTGPAFSLADAQEPADDESNVLQRPTVLSNLSKTTVVKRAEEFADQDGNSDLVIFSCHDAYIYILGPVRYPFQRLNCLTPFVCSFTI</sequence>
<dbReference type="PANTHER" id="PTHR16052">
    <property type="entry name" value="TBCC DOMAIN-CONTAINING PROTEIN 1"/>
    <property type="match status" value="1"/>
</dbReference>
<dbReference type="PANTHER" id="PTHR16052:SF0">
    <property type="entry name" value="TBCC DOMAIN-CONTAINING PROTEIN 1"/>
    <property type="match status" value="1"/>
</dbReference>
<accession>A0A8K1CC56</accession>
<evidence type="ECO:0000313" key="2">
    <source>
        <dbReference type="Proteomes" id="UP000794436"/>
    </source>
</evidence>
<reference evidence="1" key="1">
    <citation type="submission" date="2019-03" db="EMBL/GenBank/DDBJ databases">
        <title>Long read genome sequence of the mycoparasitic Pythium oligandrum ATCC 38472 isolated from sugarbeet rhizosphere.</title>
        <authorList>
            <person name="Gaulin E."/>
        </authorList>
    </citation>
    <scope>NUCLEOTIDE SEQUENCE</scope>
    <source>
        <strain evidence="1">ATCC 38472_TT</strain>
    </source>
</reference>
<keyword evidence="2" id="KW-1185">Reference proteome</keyword>